<name>A0A6J5RAD4_9CAUD</name>
<dbReference type="EMBL" id="LR797148">
    <property type="protein sequence ID" value="CAB4190658.1"/>
    <property type="molecule type" value="Genomic_DNA"/>
</dbReference>
<evidence type="ECO:0000313" key="2">
    <source>
        <dbReference type="EMBL" id="CAB4190658.1"/>
    </source>
</evidence>
<organism evidence="2">
    <name type="scientific">uncultured Caudovirales phage</name>
    <dbReference type="NCBI Taxonomy" id="2100421"/>
    <lineage>
        <taxon>Viruses</taxon>
        <taxon>Duplodnaviria</taxon>
        <taxon>Heunggongvirae</taxon>
        <taxon>Uroviricota</taxon>
        <taxon>Caudoviricetes</taxon>
        <taxon>Peduoviridae</taxon>
        <taxon>Maltschvirus</taxon>
        <taxon>Maltschvirus maltsch</taxon>
    </lineage>
</organism>
<proteinExistence type="predicted"/>
<reference evidence="2" key="1">
    <citation type="submission" date="2020-05" db="EMBL/GenBank/DDBJ databases">
        <authorList>
            <person name="Chiriac C."/>
            <person name="Salcher M."/>
            <person name="Ghai R."/>
            <person name="Kavagutti S V."/>
        </authorList>
    </citation>
    <scope>NUCLEOTIDE SEQUENCE</scope>
</reference>
<dbReference type="InterPro" id="IPR043732">
    <property type="entry name" value="DUF5675"/>
</dbReference>
<gene>
    <name evidence="2" type="ORF">UFOVP1196_84</name>
</gene>
<sequence>MNIWMVRDDCTETRTFGTMRFPDGYVCQTLEDPVRAVKIAHETAIPAGTYPITITMSARFGKMLPLLSNVPNFTGVRIHSGNTTEDTSGCVLVATSRGHHDDIVSSREAMEQVQKRIAAALLGASGTCSLTIVQAKVETSETFQVG</sequence>
<feature type="domain" description="DUF5675" evidence="1">
    <location>
        <begin position="7"/>
        <end position="117"/>
    </location>
</feature>
<accession>A0A6J5RAD4</accession>
<evidence type="ECO:0000259" key="1">
    <source>
        <dbReference type="Pfam" id="PF18925"/>
    </source>
</evidence>
<protein>
    <recommendedName>
        <fullName evidence="1">DUF5675 domain-containing protein</fullName>
    </recommendedName>
</protein>
<dbReference type="Pfam" id="PF18925">
    <property type="entry name" value="DUF5675"/>
    <property type="match status" value="1"/>
</dbReference>